<name>A0ABD2XQR6_9HYME</name>
<keyword evidence="4" id="KW-1185">Reference proteome</keyword>
<dbReference type="Pfam" id="PF01713">
    <property type="entry name" value="Smr"/>
    <property type="match status" value="1"/>
</dbReference>
<dbReference type="PROSITE" id="PS50828">
    <property type="entry name" value="SMR"/>
    <property type="match status" value="1"/>
</dbReference>
<feature type="compositionally biased region" description="Basic and acidic residues" evidence="1">
    <location>
        <begin position="180"/>
        <end position="194"/>
    </location>
</feature>
<dbReference type="EMBL" id="JBJJXI010000015">
    <property type="protein sequence ID" value="KAL3407142.1"/>
    <property type="molecule type" value="Genomic_DNA"/>
</dbReference>
<feature type="compositionally biased region" description="Basic residues" evidence="1">
    <location>
        <begin position="195"/>
        <end position="204"/>
    </location>
</feature>
<accession>A0ABD2XQR6</accession>
<reference evidence="3 4" key="1">
    <citation type="journal article" date="2024" name="bioRxiv">
        <title>A reference genome for Trichogramma kaykai: A tiny desert-dwelling parasitoid wasp with competing sex-ratio distorters.</title>
        <authorList>
            <person name="Culotta J."/>
            <person name="Lindsey A.R."/>
        </authorList>
    </citation>
    <scope>NUCLEOTIDE SEQUENCE [LARGE SCALE GENOMIC DNA]</scope>
    <source>
        <strain evidence="3 4">KSX58</strain>
    </source>
</reference>
<dbReference type="SMART" id="SM00463">
    <property type="entry name" value="SMR"/>
    <property type="match status" value="1"/>
</dbReference>
<proteinExistence type="predicted"/>
<dbReference type="SUPFAM" id="SSF160443">
    <property type="entry name" value="SMR domain-like"/>
    <property type="match status" value="1"/>
</dbReference>
<evidence type="ECO:0000313" key="4">
    <source>
        <dbReference type="Proteomes" id="UP001627154"/>
    </source>
</evidence>
<sequence length="213" mass="25216">MKQISDQLKTKEDYNKDFDILLKKSQELFVLRQNLDEKNIAACFDFEEKLRSVVQSTFDKKWGPHKVYLIILRYIILGAQLNLKKEDPTITLDLHYFSWLEAREILKKFLTFHRARESKRVTVVTGQGKRTGGGILRERSPELIEKERMRWSTSKTNPGRLESLFPVPKITYIDTPSSRRCMERRRTSDTEQSRTSHHTPRHIPTHQPTSPYW</sequence>
<evidence type="ECO:0000313" key="3">
    <source>
        <dbReference type="EMBL" id="KAL3407142.1"/>
    </source>
</evidence>
<dbReference type="AlphaFoldDB" id="A0ABD2XQR6"/>
<dbReference type="Gene3D" id="3.30.1370.110">
    <property type="match status" value="1"/>
</dbReference>
<evidence type="ECO:0000259" key="2">
    <source>
        <dbReference type="PROSITE" id="PS50828"/>
    </source>
</evidence>
<comment type="caution">
    <text evidence="3">The sequence shown here is derived from an EMBL/GenBank/DDBJ whole genome shotgun (WGS) entry which is preliminary data.</text>
</comment>
<organism evidence="3 4">
    <name type="scientific">Trichogramma kaykai</name>
    <dbReference type="NCBI Taxonomy" id="54128"/>
    <lineage>
        <taxon>Eukaryota</taxon>
        <taxon>Metazoa</taxon>
        <taxon>Ecdysozoa</taxon>
        <taxon>Arthropoda</taxon>
        <taxon>Hexapoda</taxon>
        <taxon>Insecta</taxon>
        <taxon>Pterygota</taxon>
        <taxon>Neoptera</taxon>
        <taxon>Endopterygota</taxon>
        <taxon>Hymenoptera</taxon>
        <taxon>Apocrita</taxon>
        <taxon>Proctotrupomorpha</taxon>
        <taxon>Chalcidoidea</taxon>
        <taxon>Trichogrammatidae</taxon>
        <taxon>Trichogramma</taxon>
    </lineage>
</organism>
<protein>
    <recommendedName>
        <fullName evidence="2">Smr domain-containing protein</fullName>
    </recommendedName>
</protein>
<evidence type="ECO:0000256" key="1">
    <source>
        <dbReference type="SAM" id="MobiDB-lite"/>
    </source>
</evidence>
<feature type="region of interest" description="Disordered" evidence="1">
    <location>
        <begin position="176"/>
        <end position="213"/>
    </location>
</feature>
<feature type="domain" description="Smr" evidence="2">
    <location>
        <begin position="92"/>
        <end position="166"/>
    </location>
</feature>
<gene>
    <name evidence="3" type="ORF">TKK_000689</name>
</gene>
<dbReference type="InterPro" id="IPR002625">
    <property type="entry name" value="Smr_dom"/>
</dbReference>
<dbReference type="Proteomes" id="UP001627154">
    <property type="component" value="Unassembled WGS sequence"/>
</dbReference>
<dbReference type="InterPro" id="IPR036063">
    <property type="entry name" value="Smr_dom_sf"/>
</dbReference>